<name>X0YU34_9ZZZZ</name>
<evidence type="ECO:0000313" key="1">
    <source>
        <dbReference type="EMBL" id="GAG40151.1"/>
    </source>
</evidence>
<gene>
    <name evidence="1" type="ORF">S01H1_65851</name>
</gene>
<comment type="caution">
    <text evidence="1">The sequence shown here is derived from an EMBL/GenBank/DDBJ whole genome shotgun (WGS) entry which is preliminary data.</text>
</comment>
<reference evidence="1" key="1">
    <citation type="journal article" date="2014" name="Front. Microbiol.">
        <title>High frequency of phylogenetically diverse reductive dehalogenase-homologous genes in deep subseafloor sedimentary metagenomes.</title>
        <authorList>
            <person name="Kawai M."/>
            <person name="Futagami T."/>
            <person name="Toyoda A."/>
            <person name="Takaki Y."/>
            <person name="Nishi S."/>
            <person name="Hori S."/>
            <person name="Arai W."/>
            <person name="Tsubouchi T."/>
            <person name="Morono Y."/>
            <person name="Uchiyama I."/>
            <person name="Ito T."/>
            <person name="Fujiyama A."/>
            <person name="Inagaki F."/>
            <person name="Takami H."/>
        </authorList>
    </citation>
    <scope>NUCLEOTIDE SEQUENCE</scope>
    <source>
        <strain evidence="1">Expedition CK06-06</strain>
    </source>
</reference>
<dbReference type="EMBL" id="BARS01043502">
    <property type="protein sequence ID" value="GAG40151.1"/>
    <property type="molecule type" value="Genomic_DNA"/>
</dbReference>
<sequence>MRDLYLIMITLIFLVMAMVYCANKSIQAIKELHKILKEYKQCQKELLNLRKDDRL</sequence>
<accession>X0YU34</accession>
<proteinExistence type="predicted"/>
<dbReference type="AlphaFoldDB" id="X0YU34"/>
<protein>
    <submittedName>
        <fullName evidence="1">Uncharacterized protein</fullName>
    </submittedName>
</protein>
<organism evidence="1">
    <name type="scientific">marine sediment metagenome</name>
    <dbReference type="NCBI Taxonomy" id="412755"/>
    <lineage>
        <taxon>unclassified sequences</taxon>
        <taxon>metagenomes</taxon>
        <taxon>ecological metagenomes</taxon>
    </lineage>
</organism>